<keyword evidence="1" id="KW-1133">Transmembrane helix</keyword>
<comment type="caution">
    <text evidence="2">The sequence shown here is derived from an EMBL/GenBank/DDBJ whole genome shotgun (WGS) entry which is preliminary data.</text>
</comment>
<accession>A0A7W7M025</accession>
<protein>
    <recommendedName>
        <fullName evidence="4">Inner-membrane translocator</fullName>
    </recommendedName>
</protein>
<dbReference type="RefSeq" id="WP_184822057.1">
    <property type="nucleotide sequence ID" value="NZ_BMTK01000038.1"/>
</dbReference>
<gene>
    <name evidence="2" type="ORF">FHS37_003532</name>
</gene>
<dbReference type="AlphaFoldDB" id="A0A7W7M025"/>
<feature type="transmembrane region" description="Helical" evidence="1">
    <location>
        <begin position="67"/>
        <end position="87"/>
    </location>
</feature>
<sequence length="112" mass="11368">MSEHADKQPSGGEGALTAGCLLFLVLVADVAAGLLVVIVLAVRGLGRMDTNSGQTAASAPSVDWAPVLGYGALALTVGVTALVLLWIGHRAIGAVQMTFCAFLAVHTLASWP</sequence>
<reference evidence="2 3" key="1">
    <citation type="submission" date="2020-08" db="EMBL/GenBank/DDBJ databases">
        <title>Genomic Encyclopedia of Type Strains, Phase III (KMG-III): the genomes of soil and plant-associated and newly described type strains.</title>
        <authorList>
            <person name="Whitman W."/>
        </authorList>
    </citation>
    <scope>NUCLEOTIDE SEQUENCE [LARGE SCALE GENOMIC DNA]</scope>
    <source>
        <strain evidence="2 3">CECT 3273</strain>
    </source>
</reference>
<evidence type="ECO:0000313" key="2">
    <source>
        <dbReference type="EMBL" id="MBB4899472.1"/>
    </source>
</evidence>
<name>A0A7W7M025_9ACTN</name>
<keyword evidence="1" id="KW-0472">Membrane</keyword>
<evidence type="ECO:0008006" key="4">
    <source>
        <dbReference type="Google" id="ProtNLM"/>
    </source>
</evidence>
<feature type="transmembrane region" description="Helical" evidence="1">
    <location>
        <begin position="21"/>
        <end position="42"/>
    </location>
</feature>
<dbReference type="Proteomes" id="UP000579523">
    <property type="component" value="Unassembled WGS sequence"/>
</dbReference>
<dbReference type="EMBL" id="JACHJI010000005">
    <property type="protein sequence ID" value="MBB4899472.1"/>
    <property type="molecule type" value="Genomic_DNA"/>
</dbReference>
<organism evidence="2 3">
    <name type="scientific">Streptomyces griseomycini</name>
    <dbReference type="NCBI Taxonomy" id="66895"/>
    <lineage>
        <taxon>Bacteria</taxon>
        <taxon>Bacillati</taxon>
        <taxon>Actinomycetota</taxon>
        <taxon>Actinomycetes</taxon>
        <taxon>Kitasatosporales</taxon>
        <taxon>Streptomycetaceae</taxon>
        <taxon>Streptomyces</taxon>
    </lineage>
</organism>
<keyword evidence="1" id="KW-0812">Transmembrane</keyword>
<keyword evidence="3" id="KW-1185">Reference proteome</keyword>
<evidence type="ECO:0000256" key="1">
    <source>
        <dbReference type="SAM" id="Phobius"/>
    </source>
</evidence>
<evidence type="ECO:0000313" key="3">
    <source>
        <dbReference type="Proteomes" id="UP000579523"/>
    </source>
</evidence>
<proteinExistence type="predicted"/>